<evidence type="ECO:0000256" key="2">
    <source>
        <dbReference type="ARBA" id="ARBA00022723"/>
    </source>
</evidence>
<dbReference type="SMART" id="SM00066">
    <property type="entry name" value="GAL4"/>
    <property type="match status" value="1"/>
</dbReference>
<dbReference type="InterPro" id="IPR050613">
    <property type="entry name" value="Sec_Metabolite_Reg"/>
</dbReference>
<dbReference type="EMBL" id="JAQOWY010000132">
    <property type="protein sequence ID" value="KAK1849908.1"/>
    <property type="molecule type" value="Genomic_DNA"/>
</dbReference>
<evidence type="ECO:0000313" key="7">
    <source>
        <dbReference type="Proteomes" id="UP001243330"/>
    </source>
</evidence>
<sequence>MMKRSTASQQEKPQKRRRQPQVSCDSCRKKKLKCDRGDPCSSCLMRGLPCTGQPTPPKTAANSSPAVAVQSPQNDDSILGRLRRLEQAVFGSGPTAANGPSAEQALITFDCHVDDMENRNVSSVVMGSRKPSPPRSSTRPVTINERQQTAKFLDSTFTRHGLNISLPHDKLDYRITKISQFPRTPSTTGPGHTPTDDIDGRASTWLMTREEAMSLLEDFTNNPFHMLPIIHAPTARAMIDTFYNTLSEGQDPSAAQAALILSIAATSAFFFNENSKAFNTFASSEDATHTALAWFRSALNILDQSQQITYGCLAEVQSRTILAYLIYNFEGCSGRFRFLHSCSLASAREGLVHLVDSPNSEQQDDATTREIKRRVWWHVAATDWMLGLMGGPTDGTYGVQPRQMNVKYPRNINDDANSLADENIDHPSDTATGISCFLRRIQLAEITRSIIDARTPGAPDAEITNYDQVAQLDRLFADALAELPEFLRPDGPISPDAPPHLHLQRDVVLLGFHSRRARLHRPFLLHDAQDAAYERSRDICLKSARTVLSIAIRLLKGSQKREPIRAYNARAMGRRLGCVIGHMFMACTILALNAGFDTSRDQQRGDAPSDGAITDATAETHAEVAHACRALASAGEESAVAARLVRNLACVLRKYRIQGVDDVEGSESEHAPEPALPDTQDGPLAFGKYLDMGDMTFGVDYVGMLNDDLGLDGLWNGITGDTSTAYGWDQLFAGLDTYCGQTSAF</sequence>
<dbReference type="CDD" id="cd00067">
    <property type="entry name" value="GAL4"/>
    <property type="match status" value="1"/>
</dbReference>
<evidence type="ECO:0000313" key="6">
    <source>
        <dbReference type="EMBL" id="KAK1849908.1"/>
    </source>
</evidence>
<comment type="subcellular location">
    <subcellularLocation>
        <location evidence="1">Nucleus</location>
    </subcellularLocation>
</comment>
<feature type="domain" description="Zn(2)-C6 fungal-type" evidence="5">
    <location>
        <begin position="23"/>
        <end position="51"/>
    </location>
</feature>
<dbReference type="InterPro" id="IPR001138">
    <property type="entry name" value="Zn2Cys6_DnaBD"/>
</dbReference>
<gene>
    <name evidence="6" type="ORF">CCHR01_07471</name>
</gene>
<dbReference type="Proteomes" id="UP001243330">
    <property type="component" value="Unassembled WGS sequence"/>
</dbReference>
<dbReference type="GO" id="GO:0008270">
    <property type="term" value="F:zinc ion binding"/>
    <property type="evidence" value="ECO:0007669"/>
    <property type="project" value="InterPro"/>
</dbReference>
<dbReference type="PANTHER" id="PTHR31001:SF90">
    <property type="entry name" value="CENTROMERE DNA-BINDING PROTEIN COMPLEX CBF3 SUBUNIT B"/>
    <property type="match status" value="1"/>
</dbReference>
<dbReference type="GO" id="GO:0006351">
    <property type="term" value="P:DNA-templated transcription"/>
    <property type="evidence" value="ECO:0007669"/>
    <property type="project" value="InterPro"/>
</dbReference>
<proteinExistence type="predicted"/>
<name>A0AAD9AK28_9PEZI</name>
<dbReference type="GO" id="GO:0003677">
    <property type="term" value="F:DNA binding"/>
    <property type="evidence" value="ECO:0007669"/>
    <property type="project" value="InterPro"/>
</dbReference>
<dbReference type="Pfam" id="PF04082">
    <property type="entry name" value="Fungal_trans"/>
    <property type="match status" value="1"/>
</dbReference>
<dbReference type="Pfam" id="PF00172">
    <property type="entry name" value="Zn_clus"/>
    <property type="match status" value="1"/>
</dbReference>
<keyword evidence="7" id="KW-1185">Reference proteome</keyword>
<evidence type="ECO:0000256" key="1">
    <source>
        <dbReference type="ARBA" id="ARBA00004123"/>
    </source>
</evidence>
<dbReference type="SUPFAM" id="SSF57701">
    <property type="entry name" value="Zn2/Cys6 DNA-binding domain"/>
    <property type="match status" value="1"/>
</dbReference>
<evidence type="ECO:0000259" key="5">
    <source>
        <dbReference type="PROSITE" id="PS50048"/>
    </source>
</evidence>
<dbReference type="Gene3D" id="4.10.240.10">
    <property type="entry name" value="Zn(2)-C6 fungal-type DNA-binding domain"/>
    <property type="match status" value="1"/>
</dbReference>
<dbReference type="CDD" id="cd12148">
    <property type="entry name" value="fungal_TF_MHR"/>
    <property type="match status" value="1"/>
</dbReference>
<keyword evidence="3" id="KW-0539">Nucleus</keyword>
<dbReference type="PROSITE" id="PS00463">
    <property type="entry name" value="ZN2_CY6_FUNGAL_1"/>
    <property type="match status" value="1"/>
</dbReference>
<organism evidence="6 7">
    <name type="scientific">Colletotrichum chrysophilum</name>
    <dbReference type="NCBI Taxonomy" id="1836956"/>
    <lineage>
        <taxon>Eukaryota</taxon>
        <taxon>Fungi</taxon>
        <taxon>Dikarya</taxon>
        <taxon>Ascomycota</taxon>
        <taxon>Pezizomycotina</taxon>
        <taxon>Sordariomycetes</taxon>
        <taxon>Hypocreomycetidae</taxon>
        <taxon>Glomerellales</taxon>
        <taxon>Glomerellaceae</taxon>
        <taxon>Colletotrichum</taxon>
        <taxon>Colletotrichum gloeosporioides species complex</taxon>
    </lineage>
</organism>
<dbReference type="GO" id="GO:0005634">
    <property type="term" value="C:nucleus"/>
    <property type="evidence" value="ECO:0007669"/>
    <property type="project" value="UniProtKB-SubCell"/>
</dbReference>
<feature type="region of interest" description="Disordered" evidence="4">
    <location>
        <begin position="1"/>
        <end position="23"/>
    </location>
</feature>
<feature type="region of interest" description="Disordered" evidence="4">
    <location>
        <begin position="54"/>
        <end position="73"/>
    </location>
</feature>
<dbReference type="PANTHER" id="PTHR31001">
    <property type="entry name" value="UNCHARACTERIZED TRANSCRIPTIONAL REGULATORY PROTEIN"/>
    <property type="match status" value="1"/>
</dbReference>
<reference evidence="6" key="1">
    <citation type="submission" date="2023-01" db="EMBL/GenBank/DDBJ databases">
        <title>Colletotrichum chrysophilum M932 genome sequence.</title>
        <authorList>
            <person name="Baroncelli R."/>
        </authorList>
    </citation>
    <scope>NUCLEOTIDE SEQUENCE</scope>
    <source>
        <strain evidence="6">M932</strain>
    </source>
</reference>
<feature type="region of interest" description="Disordered" evidence="4">
    <location>
        <begin position="663"/>
        <end position="682"/>
    </location>
</feature>
<feature type="compositionally biased region" description="Polar residues" evidence="4">
    <location>
        <begin position="60"/>
        <end position="73"/>
    </location>
</feature>
<accession>A0AAD9AK28</accession>
<evidence type="ECO:0000256" key="3">
    <source>
        <dbReference type="ARBA" id="ARBA00023242"/>
    </source>
</evidence>
<dbReference type="PROSITE" id="PS50048">
    <property type="entry name" value="ZN2_CY6_FUNGAL_2"/>
    <property type="match status" value="1"/>
</dbReference>
<keyword evidence="2" id="KW-0479">Metal-binding</keyword>
<protein>
    <recommendedName>
        <fullName evidence="5">Zn(2)-C6 fungal-type domain-containing protein</fullName>
    </recommendedName>
</protein>
<dbReference type="GO" id="GO:0000981">
    <property type="term" value="F:DNA-binding transcription factor activity, RNA polymerase II-specific"/>
    <property type="evidence" value="ECO:0007669"/>
    <property type="project" value="InterPro"/>
</dbReference>
<dbReference type="InterPro" id="IPR036864">
    <property type="entry name" value="Zn2-C6_fun-type_DNA-bd_sf"/>
</dbReference>
<comment type="caution">
    <text evidence="6">The sequence shown here is derived from an EMBL/GenBank/DDBJ whole genome shotgun (WGS) entry which is preliminary data.</text>
</comment>
<dbReference type="InterPro" id="IPR007219">
    <property type="entry name" value="XnlR_reg_dom"/>
</dbReference>
<dbReference type="AlphaFoldDB" id="A0AAD9AK28"/>
<evidence type="ECO:0000256" key="4">
    <source>
        <dbReference type="SAM" id="MobiDB-lite"/>
    </source>
</evidence>